<evidence type="ECO:0000313" key="1">
    <source>
        <dbReference type="EMBL" id="MBB4735783.1"/>
    </source>
</evidence>
<evidence type="ECO:0000313" key="2">
    <source>
        <dbReference type="Proteomes" id="UP000540191"/>
    </source>
</evidence>
<accession>A0A7W7M3Q3</accession>
<organism evidence="1 2">
    <name type="scientific">Micrococcus cohnii</name>
    <dbReference type="NCBI Taxonomy" id="993416"/>
    <lineage>
        <taxon>Bacteria</taxon>
        <taxon>Bacillati</taxon>
        <taxon>Actinomycetota</taxon>
        <taxon>Actinomycetes</taxon>
        <taxon>Micrococcales</taxon>
        <taxon>Micrococcaceae</taxon>
        <taxon>Micrococcus</taxon>
    </lineage>
</organism>
<gene>
    <name evidence="1" type="ORF">HDA30_001291</name>
</gene>
<evidence type="ECO:0008006" key="3">
    <source>
        <dbReference type="Google" id="ProtNLM"/>
    </source>
</evidence>
<keyword evidence="2" id="KW-1185">Reference proteome</keyword>
<dbReference type="EMBL" id="JACHNA010000001">
    <property type="protein sequence ID" value="MBB4735783.1"/>
    <property type="molecule type" value="Genomic_DNA"/>
</dbReference>
<comment type="caution">
    <text evidence="1">The sequence shown here is derived from an EMBL/GenBank/DDBJ whole genome shotgun (WGS) entry which is preliminary data.</text>
</comment>
<proteinExistence type="predicted"/>
<sequence>MPAKPAAPVYLPGFQQLVPALLGEPWAADDGLDAEQIDRLLDDSPAAEQLGQRPTLPVALREFYLALGNCGDLLETDHYFWDPDDLEVRDGFLMFLEDAEESVVWGLPVDNLPLPDPIVWRRSTGADAEDGQWSDEGGTFSEFVSDLLAWTFEDPAEDDERSGG</sequence>
<protein>
    <recommendedName>
        <fullName evidence="3">Knr4/Smi1-like domain-containing protein</fullName>
    </recommendedName>
</protein>
<dbReference type="RefSeq" id="WP_158496529.1">
    <property type="nucleotide sequence ID" value="NZ_JACHNA010000001.1"/>
</dbReference>
<name>A0A7W7M3Q3_9MICC</name>
<dbReference type="Proteomes" id="UP000540191">
    <property type="component" value="Unassembled WGS sequence"/>
</dbReference>
<dbReference type="AlphaFoldDB" id="A0A7W7M3Q3"/>
<reference evidence="1 2" key="1">
    <citation type="submission" date="2020-08" db="EMBL/GenBank/DDBJ databases">
        <title>Sequencing the genomes of 1000 actinobacteria strains.</title>
        <authorList>
            <person name="Klenk H.-P."/>
        </authorList>
    </citation>
    <scope>NUCLEOTIDE SEQUENCE [LARGE SCALE GENOMIC DNA]</scope>
    <source>
        <strain evidence="1 2">DSM 23974</strain>
    </source>
</reference>